<dbReference type="STRING" id="591205.SAMN05421538_101685"/>
<sequence length="214" mass="22446">MQRFLLALTIPVIGLGLAACGDGTDTARYPIDPPPSQQVTGDQLGPTELREVSLPGYASGDEIAWQGPDGAIRSNTGVLWADEPQRAFTITLARAISEMSGASVIAEPWPLSSPPQHKLDVRVEKALAANDGYFRLKGRYFLSVEGSGAGSHHSRSFDIAVPVEQDNPASIATAASQSVTLLAEQIATLGGPGTTIVATMPAPDDPFADLPPLF</sequence>
<dbReference type="SUPFAM" id="SSF159594">
    <property type="entry name" value="XCC0632-like"/>
    <property type="match status" value="1"/>
</dbReference>
<organism evidence="2 3">
    <name type="scientific">Paracoccus isoporae</name>
    <dbReference type="NCBI Taxonomy" id="591205"/>
    <lineage>
        <taxon>Bacteria</taxon>
        <taxon>Pseudomonadati</taxon>
        <taxon>Pseudomonadota</taxon>
        <taxon>Alphaproteobacteria</taxon>
        <taxon>Rhodobacterales</taxon>
        <taxon>Paracoccaceae</taxon>
        <taxon>Paracoccus</taxon>
    </lineage>
</organism>
<dbReference type="OrthoDB" id="7858211at2"/>
<dbReference type="EMBL" id="FNAH01000001">
    <property type="protein sequence ID" value="SDD47535.1"/>
    <property type="molecule type" value="Genomic_DNA"/>
</dbReference>
<protein>
    <recommendedName>
        <fullName evidence="1">ABC-type transport auxiliary lipoprotein component domain-containing protein</fullName>
    </recommendedName>
</protein>
<name>A0A1G6V3M1_9RHOB</name>
<dbReference type="PROSITE" id="PS51257">
    <property type="entry name" value="PROKAR_LIPOPROTEIN"/>
    <property type="match status" value="1"/>
</dbReference>
<dbReference type="Proteomes" id="UP000199344">
    <property type="component" value="Unassembled WGS sequence"/>
</dbReference>
<accession>A0A1G6V3M1</accession>
<proteinExistence type="predicted"/>
<dbReference type="InterPro" id="IPR005586">
    <property type="entry name" value="ABC_trans_aux"/>
</dbReference>
<feature type="domain" description="ABC-type transport auxiliary lipoprotein component" evidence="1">
    <location>
        <begin position="32"/>
        <end position="187"/>
    </location>
</feature>
<dbReference type="Pfam" id="PF03886">
    <property type="entry name" value="ABC_trans_aux"/>
    <property type="match status" value="1"/>
</dbReference>
<reference evidence="2 3" key="1">
    <citation type="submission" date="2016-10" db="EMBL/GenBank/DDBJ databases">
        <authorList>
            <person name="de Groot N.N."/>
        </authorList>
    </citation>
    <scope>NUCLEOTIDE SEQUENCE [LARGE SCALE GENOMIC DNA]</scope>
    <source>
        <strain evidence="2 3">DSM 22220</strain>
    </source>
</reference>
<dbReference type="AlphaFoldDB" id="A0A1G6V3M1"/>
<evidence type="ECO:0000313" key="2">
    <source>
        <dbReference type="EMBL" id="SDD47535.1"/>
    </source>
</evidence>
<dbReference type="RefSeq" id="WP_090520807.1">
    <property type="nucleotide sequence ID" value="NZ_FNAH01000001.1"/>
</dbReference>
<gene>
    <name evidence="2" type="ORF">SAMN05421538_101685</name>
</gene>
<keyword evidence="3" id="KW-1185">Reference proteome</keyword>
<evidence type="ECO:0000259" key="1">
    <source>
        <dbReference type="Pfam" id="PF03886"/>
    </source>
</evidence>
<evidence type="ECO:0000313" key="3">
    <source>
        <dbReference type="Proteomes" id="UP000199344"/>
    </source>
</evidence>
<dbReference type="Gene3D" id="3.40.50.10610">
    <property type="entry name" value="ABC-type transport auxiliary lipoprotein component"/>
    <property type="match status" value="1"/>
</dbReference>